<feature type="compositionally biased region" description="Acidic residues" evidence="1">
    <location>
        <begin position="95"/>
        <end position="108"/>
    </location>
</feature>
<keyword evidence="3" id="KW-1185">Reference proteome</keyword>
<reference evidence="2" key="1">
    <citation type="journal article" date="2023" name="Mol. Biol. Evol.">
        <title>Third-Generation Sequencing Reveals the Adaptive Role of the Epigenome in Three Deep-Sea Polychaetes.</title>
        <authorList>
            <person name="Perez M."/>
            <person name="Aroh O."/>
            <person name="Sun Y."/>
            <person name="Lan Y."/>
            <person name="Juniper S.K."/>
            <person name="Young C.R."/>
            <person name="Angers B."/>
            <person name="Qian P.Y."/>
        </authorList>
    </citation>
    <scope>NUCLEOTIDE SEQUENCE</scope>
    <source>
        <strain evidence="2">P08H-3</strain>
    </source>
</reference>
<protein>
    <submittedName>
        <fullName evidence="2">Uncharacterized protein</fullName>
    </submittedName>
</protein>
<evidence type="ECO:0000256" key="1">
    <source>
        <dbReference type="SAM" id="MobiDB-lite"/>
    </source>
</evidence>
<feature type="compositionally biased region" description="Polar residues" evidence="1">
    <location>
        <begin position="148"/>
        <end position="160"/>
    </location>
</feature>
<feature type="region of interest" description="Disordered" evidence="1">
    <location>
        <begin position="94"/>
        <end position="224"/>
    </location>
</feature>
<feature type="compositionally biased region" description="Polar residues" evidence="1">
    <location>
        <begin position="173"/>
        <end position="188"/>
    </location>
</feature>
<dbReference type="EMBL" id="JAODUP010000399">
    <property type="protein sequence ID" value="KAK2150581.1"/>
    <property type="molecule type" value="Genomic_DNA"/>
</dbReference>
<evidence type="ECO:0000313" key="3">
    <source>
        <dbReference type="Proteomes" id="UP001208570"/>
    </source>
</evidence>
<feature type="compositionally biased region" description="Basic and acidic residues" evidence="1">
    <location>
        <begin position="128"/>
        <end position="146"/>
    </location>
</feature>
<evidence type="ECO:0000313" key="2">
    <source>
        <dbReference type="EMBL" id="KAK2150581.1"/>
    </source>
</evidence>
<feature type="compositionally biased region" description="Acidic residues" evidence="1">
    <location>
        <begin position="117"/>
        <end position="127"/>
    </location>
</feature>
<organism evidence="2 3">
    <name type="scientific">Paralvinella palmiformis</name>
    <dbReference type="NCBI Taxonomy" id="53620"/>
    <lineage>
        <taxon>Eukaryota</taxon>
        <taxon>Metazoa</taxon>
        <taxon>Spiralia</taxon>
        <taxon>Lophotrochozoa</taxon>
        <taxon>Annelida</taxon>
        <taxon>Polychaeta</taxon>
        <taxon>Sedentaria</taxon>
        <taxon>Canalipalpata</taxon>
        <taxon>Terebellida</taxon>
        <taxon>Terebelliformia</taxon>
        <taxon>Alvinellidae</taxon>
        <taxon>Paralvinella</taxon>
    </lineage>
</organism>
<accession>A0AAD9N0J3</accession>
<dbReference type="AlphaFoldDB" id="A0AAD9N0J3"/>
<comment type="caution">
    <text evidence="2">The sequence shown here is derived from an EMBL/GenBank/DDBJ whole genome shotgun (WGS) entry which is preliminary data.</text>
</comment>
<sequence length="480" mass="54074">MSVELEWELYDIFDSGTFAFPIYDHSSARKIVRYLLMRGILHEEIAEAIEDSTGDLMTWLNRNGKHKVGEWVIAWVNDCRADFDRGELHKMGEEVGADDVDDDGEFDADFFLRDDSPDGDADDDDGGGEGRRRRDEEKRSDSRITELESISSQAATSRGSAETLLDRGKAPSGGNQLHQTSYEYPNSKQQRDIYELGKLSPPSSPRRARKLTPKSGRPDDLDLTGCNSSTDTLYDAPDSGHFSDMYTTIPTDSFSDGMTTCSNNNNNNNIGNNNNSVISSSCTAKLLDSIDDCKMHGPNSDVNDDDQGRDSVLAAKCTCSVAHYSYAEKPKAGHHRNHFASPRNLPQLDVDADERFYDVYFGDTLTCATMMRLDLANLDRDGPGFVFIMTDSIADCLPWSSEHRYRISSSRQSDRCPVDIRRAARRVDVDLIWQVKVKQHIKAVREIHSHLTDYNLHSNWFKCSLSLIMDTVSRVVKRYK</sequence>
<gene>
    <name evidence="2" type="ORF">LSH36_399g02025</name>
</gene>
<name>A0AAD9N0J3_9ANNE</name>
<proteinExistence type="predicted"/>
<dbReference type="Proteomes" id="UP001208570">
    <property type="component" value="Unassembled WGS sequence"/>
</dbReference>